<feature type="compositionally biased region" description="Basic residues" evidence="1">
    <location>
        <begin position="45"/>
        <end position="71"/>
    </location>
</feature>
<proteinExistence type="predicted"/>
<comment type="caution">
    <text evidence="3">The sequence shown here is derived from an EMBL/GenBank/DDBJ whole genome shotgun (WGS) entry which is preliminary data.</text>
</comment>
<dbReference type="EMBL" id="CAXIEN010000110">
    <property type="protein sequence ID" value="CAL1278210.1"/>
    <property type="molecule type" value="Genomic_DNA"/>
</dbReference>
<feature type="signal peptide" evidence="2">
    <location>
        <begin position="1"/>
        <end position="20"/>
    </location>
</feature>
<keyword evidence="4" id="KW-1185">Reference proteome</keyword>
<evidence type="ECO:0000313" key="3">
    <source>
        <dbReference type="EMBL" id="CAL1278210.1"/>
    </source>
</evidence>
<dbReference type="AlphaFoldDB" id="A0AAV2A2D5"/>
<feature type="region of interest" description="Disordered" evidence="1">
    <location>
        <begin position="45"/>
        <end position="76"/>
    </location>
</feature>
<evidence type="ECO:0000256" key="2">
    <source>
        <dbReference type="SAM" id="SignalP"/>
    </source>
</evidence>
<sequence length="150" mass="17473">MKAFWKICIIFSTILGSVFAHHHHQGSNLAHILAAGLIVQMLSHHGHHKHHHHGHHHHGHHHHGHHHHGHESRHNPGYAAYQHQQYRTPEWVVQQETRIKPDLFPEQKNPWAHNQQMNFGFPQGHLQPPALDAFNVPSLYSQHQPLFPPF</sequence>
<dbReference type="Proteomes" id="UP001497382">
    <property type="component" value="Unassembled WGS sequence"/>
</dbReference>
<feature type="chain" id="PRO_5043841843" evidence="2">
    <location>
        <begin position="21"/>
        <end position="150"/>
    </location>
</feature>
<keyword evidence="2" id="KW-0732">Signal</keyword>
<organism evidence="3 4">
    <name type="scientific">Larinioides sclopetarius</name>
    <dbReference type="NCBI Taxonomy" id="280406"/>
    <lineage>
        <taxon>Eukaryota</taxon>
        <taxon>Metazoa</taxon>
        <taxon>Ecdysozoa</taxon>
        <taxon>Arthropoda</taxon>
        <taxon>Chelicerata</taxon>
        <taxon>Arachnida</taxon>
        <taxon>Araneae</taxon>
        <taxon>Araneomorphae</taxon>
        <taxon>Entelegynae</taxon>
        <taxon>Araneoidea</taxon>
        <taxon>Araneidae</taxon>
        <taxon>Larinioides</taxon>
    </lineage>
</organism>
<reference evidence="3 4" key="1">
    <citation type="submission" date="2024-04" db="EMBL/GenBank/DDBJ databases">
        <authorList>
            <person name="Rising A."/>
            <person name="Reimegard J."/>
            <person name="Sonavane S."/>
            <person name="Akerstrom W."/>
            <person name="Nylinder S."/>
            <person name="Hedman E."/>
            <person name="Kallberg Y."/>
        </authorList>
    </citation>
    <scope>NUCLEOTIDE SEQUENCE [LARGE SCALE GENOMIC DNA]</scope>
</reference>
<gene>
    <name evidence="3" type="ORF">LARSCL_LOCUS9660</name>
</gene>
<name>A0AAV2A2D5_9ARAC</name>
<protein>
    <submittedName>
        <fullName evidence="3">Uncharacterized protein</fullName>
    </submittedName>
</protein>
<evidence type="ECO:0000256" key="1">
    <source>
        <dbReference type="SAM" id="MobiDB-lite"/>
    </source>
</evidence>
<accession>A0AAV2A2D5</accession>
<evidence type="ECO:0000313" key="4">
    <source>
        <dbReference type="Proteomes" id="UP001497382"/>
    </source>
</evidence>